<comment type="caution">
    <text evidence="2">The sequence shown here is derived from an EMBL/GenBank/DDBJ whole genome shotgun (WGS) entry which is preliminary data.</text>
</comment>
<comment type="similarity">
    <text evidence="1">Belongs to the short-chain dehydrogenases/reductases (SDR) family.</text>
</comment>
<dbReference type="EMBL" id="SADE01000002">
    <property type="protein sequence ID" value="RVU36633.1"/>
    <property type="molecule type" value="Genomic_DNA"/>
</dbReference>
<dbReference type="Proteomes" id="UP000287447">
    <property type="component" value="Unassembled WGS sequence"/>
</dbReference>
<evidence type="ECO:0000256" key="1">
    <source>
        <dbReference type="ARBA" id="ARBA00006484"/>
    </source>
</evidence>
<name>A0A3S2Z9B2_9PROT</name>
<dbReference type="CDD" id="cd05233">
    <property type="entry name" value="SDR_c"/>
    <property type="match status" value="1"/>
</dbReference>
<protein>
    <submittedName>
        <fullName evidence="2">SDR family oxidoreductase</fullName>
    </submittedName>
</protein>
<evidence type="ECO:0000313" key="3">
    <source>
        <dbReference type="Proteomes" id="UP000287447"/>
    </source>
</evidence>
<accession>A0A3S2Z9B2</accession>
<dbReference type="Gene3D" id="3.40.50.720">
    <property type="entry name" value="NAD(P)-binding Rossmann-like Domain"/>
    <property type="match status" value="1"/>
</dbReference>
<dbReference type="InterPro" id="IPR036291">
    <property type="entry name" value="NAD(P)-bd_dom_sf"/>
</dbReference>
<dbReference type="Pfam" id="PF13561">
    <property type="entry name" value="adh_short_C2"/>
    <property type="match status" value="1"/>
</dbReference>
<keyword evidence="3" id="KW-1185">Reference proteome</keyword>
<gene>
    <name evidence="2" type="ORF">EOI86_15745</name>
</gene>
<dbReference type="SUPFAM" id="SSF51735">
    <property type="entry name" value="NAD(P)-binding Rossmann-fold domains"/>
    <property type="match status" value="1"/>
</dbReference>
<dbReference type="PANTHER" id="PTHR42760">
    <property type="entry name" value="SHORT-CHAIN DEHYDROGENASES/REDUCTASES FAMILY MEMBER"/>
    <property type="match status" value="1"/>
</dbReference>
<reference evidence="3" key="1">
    <citation type="submission" date="2019-01" db="EMBL/GenBank/DDBJ databases">
        <title>Gri0909 isolated from a small marine red alga.</title>
        <authorList>
            <person name="Kim J."/>
            <person name="Jeong S.E."/>
            <person name="Jeon C.O."/>
        </authorList>
    </citation>
    <scope>NUCLEOTIDE SEQUENCE [LARGE SCALE GENOMIC DNA]</scope>
    <source>
        <strain evidence="3">Gri0909</strain>
    </source>
</reference>
<organism evidence="2 3">
    <name type="scientific">Hwanghaeella grinnelliae</name>
    <dbReference type="NCBI Taxonomy" id="2500179"/>
    <lineage>
        <taxon>Bacteria</taxon>
        <taxon>Pseudomonadati</taxon>
        <taxon>Pseudomonadota</taxon>
        <taxon>Alphaproteobacteria</taxon>
        <taxon>Rhodospirillales</taxon>
        <taxon>Rhodospirillaceae</taxon>
        <taxon>Hwanghaeella</taxon>
    </lineage>
</organism>
<dbReference type="PRINTS" id="PR00080">
    <property type="entry name" value="SDRFAMILY"/>
</dbReference>
<sequence length="264" mass="27624">MTLETGTRLAGKRAAIIGAGSVGDGWGNGKATAVLFARQGAKVLCVDRNEEAAAKTAEVIRSEGGSAEVLATEVTDPQSGSAVLDRMETLWGGLDILDYNVGISQQGGVFDTTDEDWERVFEINLTGAMRMSRAILPAMRAQGSGSLIYVSSVAAVYSGPYSYASYEVSKMALVRLAKSVARENAAYQVRANALLPGVIDTPHVSAFVDSKTAPKELAAKRAATVPMGRQGTAWDIANAALFLASDEAAYVSGVELRVDGALTA</sequence>
<dbReference type="AlphaFoldDB" id="A0A3S2Z9B2"/>
<proteinExistence type="inferred from homology"/>
<dbReference type="RefSeq" id="WP_127766109.1">
    <property type="nucleotide sequence ID" value="NZ_SADE01000002.1"/>
</dbReference>
<dbReference type="InterPro" id="IPR002347">
    <property type="entry name" value="SDR_fam"/>
</dbReference>
<evidence type="ECO:0000313" key="2">
    <source>
        <dbReference type="EMBL" id="RVU36633.1"/>
    </source>
</evidence>
<dbReference type="FunFam" id="3.40.50.720:FF:000084">
    <property type="entry name" value="Short-chain dehydrogenase reductase"/>
    <property type="match status" value="1"/>
</dbReference>
<dbReference type="GO" id="GO:0016616">
    <property type="term" value="F:oxidoreductase activity, acting on the CH-OH group of donors, NAD or NADP as acceptor"/>
    <property type="evidence" value="ECO:0007669"/>
    <property type="project" value="TreeGrafter"/>
</dbReference>
<dbReference type="OrthoDB" id="9804774at2"/>
<dbReference type="PRINTS" id="PR00081">
    <property type="entry name" value="GDHRDH"/>
</dbReference>